<feature type="domain" description="Purine catabolism PurC-like" evidence="2">
    <location>
        <begin position="16"/>
        <end position="135"/>
    </location>
</feature>
<dbReference type="EMBL" id="JASCIQ010000031">
    <property type="protein sequence ID" value="MDI3407336.1"/>
    <property type="molecule type" value="Genomic_DNA"/>
</dbReference>
<accession>A0ABT6SJA6</accession>
<sequence length="653" mass="66285">MDTHTPQAGITVQRALELPGLRGGLPEVVTGADRLQRTVRWVHAGEVPNIASLLKGGELLLTTGLGLGTRPADQRAFVRKLAERRIAALVVELGPRFARLPAAIVDTARSAGLPLVQLHREVPFVTVTEEVHTEIVNGHYALLQQAEEVHRQCTEALLGGGGVPQVLAVLAEFSGNPVFLETADGQLLYAAGAPEPGGRSRTARGAGAGAGRGPGSGTGVDPLQVWEGLRSGRSRDEGPSAGAVLVDVPGGGPGAPGVGGAPADSGAAGGAGLGGVGLGGVGAVGSAGVGGPVGAGSGASGASSDASSGADDGAAGGSGPSGGLGSVGGRGSFGAYTPTSVRARIVLLPVAGPLQPVHRIAAERAAGSLAVVLMQARQEEELAARGRGDFLTDLAEGLISAEDAPAQARVLGFKPGDGPLLPVVMRLPDGTVSRSPSGALAVLARAVAEELAAVGVPTLLGVRPVEGRVPLLLGLRSESERTAVADRVAAALRTGVERAGLHGAGVQPPVVVVGVAGGWAAASAGLRHAAETATAAQGLTDRPWYDARRLDTELLLWRLRHHDDGTALAAFVERAIGPLREHDRKSKSPLLPTLETYLTHAGRKAETARELHLNRQTLYNRLARIAELLGTDLDDPQTVLALSLALRARRHVG</sequence>
<feature type="region of interest" description="Disordered" evidence="1">
    <location>
        <begin position="295"/>
        <end position="326"/>
    </location>
</feature>
<evidence type="ECO:0000313" key="4">
    <source>
        <dbReference type="EMBL" id="MDI3407336.1"/>
    </source>
</evidence>
<proteinExistence type="predicted"/>
<feature type="compositionally biased region" description="Low complexity" evidence="1">
    <location>
        <begin position="196"/>
        <end position="205"/>
    </location>
</feature>
<dbReference type="PANTHER" id="PTHR33744">
    <property type="entry name" value="CARBOHYDRATE DIACID REGULATOR"/>
    <property type="match status" value="1"/>
</dbReference>
<protein>
    <submittedName>
        <fullName evidence="4">PucR family transcriptional regulator</fullName>
    </submittedName>
</protein>
<dbReference type="PANTHER" id="PTHR33744:SF1">
    <property type="entry name" value="DNA-BINDING TRANSCRIPTIONAL ACTIVATOR ADER"/>
    <property type="match status" value="1"/>
</dbReference>
<dbReference type="InterPro" id="IPR051448">
    <property type="entry name" value="CdaR-like_regulators"/>
</dbReference>
<feature type="compositionally biased region" description="Gly residues" evidence="1">
    <location>
        <begin position="249"/>
        <end position="260"/>
    </location>
</feature>
<feature type="compositionally biased region" description="Gly residues" evidence="1">
    <location>
        <begin position="206"/>
        <end position="218"/>
    </location>
</feature>
<evidence type="ECO:0000259" key="3">
    <source>
        <dbReference type="Pfam" id="PF13556"/>
    </source>
</evidence>
<reference evidence="4 5" key="1">
    <citation type="submission" date="2023-05" db="EMBL/GenBank/DDBJ databases">
        <title>Draft genome sequence of Streptomyces sp. B-S-A6 isolated from a cave soil in Thailand.</title>
        <authorList>
            <person name="Chamroensaksri N."/>
            <person name="Muangham S."/>
        </authorList>
    </citation>
    <scope>NUCLEOTIDE SEQUENCE [LARGE SCALE GENOMIC DNA]</scope>
    <source>
        <strain evidence="4 5">B-S-A6</strain>
    </source>
</reference>
<dbReference type="Pfam" id="PF13556">
    <property type="entry name" value="HTH_30"/>
    <property type="match status" value="1"/>
</dbReference>
<feature type="compositionally biased region" description="Low complexity" evidence="1">
    <location>
        <begin position="300"/>
        <end position="313"/>
    </location>
</feature>
<evidence type="ECO:0000313" key="5">
    <source>
        <dbReference type="Proteomes" id="UP001223978"/>
    </source>
</evidence>
<evidence type="ECO:0000259" key="2">
    <source>
        <dbReference type="Pfam" id="PF07905"/>
    </source>
</evidence>
<dbReference type="InterPro" id="IPR042070">
    <property type="entry name" value="PucR_C-HTH_sf"/>
</dbReference>
<comment type="caution">
    <text evidence="4">The sequence shown here is derived from an EMBL/GenBank/DDBJ whole genome shotgun (WGS) entry which is preliminary data.</text>
</comment>
<evidence type="ECO:0000256" key="1">
    <source>
        <dbReference type="SAM" id="MobiDB-lite"/>
    </source>
</evidence>
<feature type="compositionally biased region" description="Gly residues" evidence="1">
    <location>
        <begin position="314"/>
        <end position="326"/>
    </location>
</feature>
<dbReference type="Gene3D" id="1.10.10.2840">
    <property type="entry name" value="PucR C-terminal helix-turn-helix domain"/>
    <property type="match status" value="1"/>
</dbReference>
<dbReference type="Pfam" id="PF07905">
    <property type="entry name" value="PucR"/>
    <property type="match status" value="1"/>
</dbReference>
<dbReference type="Proteomes" id="UP001223978">
    <property type="component" value="Unassembled WGS sequence"/>
</dbReference>
<name>A0ABT6SJA6_9ACTN</name>
<feature type="domain" description="PucR C-terminal helix-turn-helix" evidence="3">
    <location>
        <begin position="590"/>
        <end position="648"/>
    </location>
</feature>
<gene>
    <name evidence="4" type="ORF">QIS96_26440</name>
</gene>
<dbReference type="InterPro" id="IPR012914">
    <property type="entry name" value="PucR_dom"/>
</dbReference>
<dbReference type="RefSeq" id="WP_282545249.1">
    <property type="nucleotide sequence ID" value="NZ_JASCIQ010000031.1"/>
</dbReference>
<dbReference type="InterPro" id="IPR025736">
    <property type="entry name" value="PucR_C-HTH_dom"/>
</dbReference>
<feature type="region of interest" description="Disordered" evidence="1">
    <location>
        <begin position="192"/>
        <end position="262"/>
    </location>
</feature>
<organism evidence="4 5">
    <name type="scientific">Streptomyces cavernicola</name>
    <dbReference type="NCBI Taxonomy" id="3043613"/>
    <lineage>
        <taxon>Bacteria</taxon>
        <taxon>Bacillati</taxon>
        <taxon>Actinomycetota</taxon>
        <taxon>Actinomycetes</taxon>
        <taxon>Kitasatosporales</taxon>
        <taxon>Streptomycetaceae</taxon>
        <taxon>Streptomyces</taxon>
    </lineage>
</organism>
<keyword evidence="5" id="KW-1185">Reference proteome</keyword>